<proteinExistence type="inferred from homology"/>
<dbReference type="PANTHER" id="PTHR47926:SF442">
    <property type="entry name" value="PUTATIVE-RELATED"/>
    <property type="match status" value="1"/>
</dbReference>
<comment type="similarity">
    <text evidence="2 14">Belongs to the glycosyl hydrolase 28 family.</text>
</comment>
<dbReference type="Gene3D" id="1.25.40.10">
    <property type="entry name" value="Tetratricopeptide repeat domain"/>
    <property type="match status" value="4"/>
</dbReference>
<feature type="repeat" description="PPR" evidence="12">
    <location>
        <begin position="666"/>
        <end position="700"/>
    </location>
</feature>
<evidence type="ECO:0000256" key="12">
    <source>
        <dbReference type="PROSITE-ProRule" id="PRU00708"/>
    </source>
</evidence>
<dbReference type="GO" id="GO:0004650">
    <property type="term" value="F:polygalacturonase activity"/>
    <property type="evidence" value="ECO:0007669"/>
    <property type="project" value="UniProtKB-EC"/>
</dbReference>
<dbReference type="Gene3D" id="2.160.20.10">
    <property type="entry name" value="Single-stranded right-handed beta-helix, Pectin lyase-like"/>
    <property type="match status" value="1"/>
</dbReference>
<keyword evidence="6" id="KW-0732">Signal</keyword>
<accession>A0A218WVR5</accession>
<evidence type="ECO:0000256" key="11">
    <source>
        <dbReference type="ARBA" id="ARBA00034074"/>
    </source>
</evidence>
<evidence type="ECO:0000256" key="1">
    <source>
        <dbReference type="ARBA" id="ARBA00004191"/>
    </source>
</evidence>
<dbReference type="Pfam" id="PF01535">
    <property type="entry name" value="PPR"/>
    <property type="match status" value="4"/>
</dbReference>
<dbReference type="EMBL" id="MTKT01003224">
    <property type="protein sequence ID" value="OWM76072.1"/>
    <property type="molecule type" value="Genomic_DNA"/>
</dbReference>
<dbReference type="PROSITE" id="PS51375">
    <property type="entry name" value="PPR"/>
    <property type="match status" value="5"/>
</dbReference>
<organism evidence="15 16">
    <name type="scientific">Punica granatum</name>
    <name type="common">Pomegranate</name>
    <dbReference type="NCBI Taxonomy" id="22663"/>
    <lineage>
        <taxon>Eukaryota</taxon>
        <taxon>Viridiplantae</taxon>
        <taxon>Streptophyta</taxon>
        <taxon>Embryophyta</taxon>
        <taxon>Tracheophyta</taxon>
        <taxon>Spermatophyta</taxon>
        <taxon>Magnoliopsida</taxon>
        <taxon>eudicotyledons</taxon>
        <taxon>Gunneridae</taxon>
        <taxon>Pentapetalae</taxon>
        <taxon>rosids</taxon>
        <taxon>malvids</taxon>
        <taxon>Myrtales</taxon>
        <taxon>Lythraceae</taxon>
        <taxon>Punica</taxon>
    </lineage>
</organism>
<evidence type="ECO:0000256" key="13">
    <source>
        <dbReference type="PROSITE-ProRule" id="PRU10052"/>
    </source>
</evidence>
<feature type="repeat" description="PPR" evidence="12">
    <location>
        <begin position="324"/>
        <end position="358"/>
    </location>
</feature>
<dbReference type="InterPro" id="IPR002885">
    <property type="entry name" value="PPR_rpt"/>
</dbReference>
<evidence type="ECO:0000313" key="15">
    <source>
        <dbReference type="EMBL" id="OWM76072.1"/>
    </source>
</evidence>
<evidence type="ECO:0000256" key="10">
    <source>
        <dbReference type="ARBA" id="ARBA00023316"/>
    </source>
</evidence>
<evidence type="ECO:0000256" key="3">
    <source>
        <dbReference type="ARBA" id="ARBA00012736"/>
    </source>
</evidence>
<evidence type="ECO:0000256" key="5">
    <source>
        <dbReference type="ARBA" id="ARBA00022525"/>
    </source>
</evidence>
<dbReference type="InterPro" id="IPR036440">
    <property type="entry name" value="Peptidase_C15-like_sf"/>
</dbReference>
<evidence type="ECO:0000256" key="14">
    <source>
        <dbReference type="RuleBase" id="RU361169"/>
    </source>
</evidence>
<dbReference type="InterPro" id="IPR011990">
    <property type="entry name" value="TPR-like_helical_dom_sf"/>
</dbReference>
<comment type="subcellular location">
    <subcellularLocation>
        <location evidence="1">Secreted</location>
        <location evidence="1">Cell wall</location>
    </subcellularLocation>
</comment>
<dbReference type="Proteomes" id="UP000197138">
    <property type="component" value="Unassembled WGS sequence"/>
</dbReference>
<dbReference type="FunFam" id="2.160.20.10:FF:000032">
    <property type="entry name" value="Pectin lyase-like superfamily protein"/>
    <property type="match status" value="1"/>
</dbReference>
<dbReference type="FunFam" id="1.25.40.10:FF:000090">
    <property type="entry name" value="Pentatricopeptide repeat-containing protein, chloroplastic"/>
    <property type="match status" value="1"/>
</dbReference>
<dbReference type="InterPro" id="IPR046960">
    <property type="entry name" value="PPR_At4g14850-like_plant"/>
</dbReference>
<evidence type="ECO:0000313" key="16">
    <source>
        <dbReference type="Proteomes" id="UP000197138"/>
    </source>
</evidence>
<sequence length="1252" mass="137216">MDGSATVDLPAVLEWQWGSGGALLAVLRKGEKEIKRKERRNCKRVQSETGSEGPKAVRINVTGFKKFQGVPRNPTETIVNNLRSFVEKKGLPPSVMLGSCTVLEAAGNGALPMLYKVLESGIPPVDSVSNEQTIPSVTVKPERNGIGESLQGKIVAEGDSEESERITTYATEHMPLCPPNVSAESDTDPRSDVYFKNLSIDGFIRAGNLRSALTLFDKMPSRDVVTYNLLISGQAQHGHAGEALQLYSNMVSDGIRESPRTFSSVLSICRREAFFGEGMQVQCRVISLGLSSNSYIGSSLIDLYMHMGFTHLALVLFDELADRSLATWSLVLRGLCEVHLTEEALSLFGEMKSGGFEPNGLSFCYLIGGCGKEMLLDEGKQLHCHVIKAGWEKSNMFVDNSLVDLYSACRSLIDARQSFHSIPAEDVISWNSIIWVCSVCGLLSDARELFSRMQFWGRRPSVRSLVGFLNASSKARNIQLGKQVHCYVMKSGFDQNNVHVQSAVIDMYGKCGEIELSFAFLDGLPERSLECYNSFMTALLRCGITGDVIELFGLMVDEGVGFDEVTLSASLKALAISPSGSLLSCRLLHSCIIKSGFESDLAVSSSMIDAYSKFGQIDLSTRVFYNLSSLNCICFTSIISAYARNGRGRESIRMLERMVEMGLKPDEVTFLSALNGCNHSGLVEEGWSLFHSMKHHFGVPPDRRHYSCMVDLLGRAGMVSEAEELLLWAPEEADSVAWSSLLRSCRIHRNETVARRAAGKLMELESEDPAVSHQVSNFFAEIGEFEMSTHTRQVNMARKVRREIGHSLIENIHGRAEYSEDDKLRIVEDLVSWDVEDEYEAEDSANTFWDSERSAKVLVNLDSFGAAGDGISDDTEAFLKAWKTACSTSNSVFLVPPGRRYLVNATRFKGPCADNLIIQIDGTIVAPDEPSNWDPQLPRIWLDFSKLSGVIFQGNGVIDGSGGKWWASSCKKNKTNALTIDSSSSVKVKGLTIQNSQQMNFVISRCNSVRISEVLVSCPGDSPNTDGIHISESTNVVLQDSKIGTGDDCVSIVNASSNIKMKRIYCGPGHGISIGSLGKDNTTAIVTKVVLDTAFLKETTNGLRIKTWQGGSGYVRAVRFENVQLQEVANPIIIDQFYCDSPTACQNQTSAVKISQIMYRNITGTTKSEEAIKFACSDTVPCSNIVLSNVNLERKDGTVETYCNSAEGFGYGVVHPSADCLSSQDKGCITSDVIKSVVATEPELDHIVHTEL</sequence>
<dbReference type="GO" id="GO:0071555">
    <property type="term" value="P:cell wall organization"/>
    <property type="evidence" value="ECO:0007669"/>
    <property type="project" value="UniProtKB-KW"/>
</dbReference>
<feature type="active site" evidence="13">
    <location>
        <position position="1070"/>
    </location>
</feature>
<keyword evidence="7" id="KW-0677">Repeat</keyword>
<dbReference type="GO" id="GO:0009451">
    <property type="term" value="P:RNA modification"/>
    <property type="evidence" value="ECO:0007669"/>
    <property type="project" value="InterPro"/>
</dbReference>
<dbReference type="Pfam" id="PF00295">
    <property type="entry name" value="Glyco_hydro_28"/>
    <property type="match status" value="1"/>
</dbReference>
<protein>
    <recommendedName>
        <fullName evidence="3">endo-polygalacturonase</fullName>
        <ecNumber evidence="3">3.2.1.15</ecNumber>
    </recommendedName>
</protein>
<evidence type="ECO:0000256" key="7">
    <source>
        <dbReference type="ARBA" id="ARBA00022737"/>
    </source>
</evidence>
<evidence type="ECO:0000256" key="8">
    <source>
        <dbReference type="ARBA" id="ARBA00022801"/>
    </source>
</evidence>
<feature type="repeat" description="PPR" evidence="12">
    <location>
        <begin position="223"/>
        <end position="257"/>
    </location>
</feature>
<dbReference type="InterPro" id="IPR000743">
    <property type="entry name" value="Glyco_hydro_28"/>
</dbReference>
<feature type="repeat" description="PPR" evidence="12">
    <location>
        <begin position="631"/>
        <end position="665"/>
    </location>
</feature>
<dbReference type="GO" id="GO:0005975">
    <property type="term" value="P:carbohydrate metabolic process"/>
    <property type="evidence" value="ECO:0007669"/>
    <property type="project" value="InterPro"/>
</dbReference>
<dbReference type="EC" id="3.2.1.15" evidence="3"/>
<keyword evidence="9 14" id="KW-0326">Glycosidase</keyword>
<evidence type="ECO:0000256" key="6">
    <source>
        <dbReference type="ARBA" id="ARBA00022729"/>
    </source>
</evidence>
<evidence type="ECO:0000256" key="2">
    <source>
        <dbReference type="ARBA" id="ARBA00008834"/>
    </source>
</evidence>
<keyword evidence="8 14" id="KW-0378">Hydrolase</keyword>
<dbReference type="GO" id="GO:0003723">
    <property type="term" value="F:RNA binding"/>
    <property type="evidence" value="ECO:0007669"/>
    <property type="project" value="InterPro"/>
</dbReference>
<evidence type="ECO:0000256" key="4">
    <source>
        <dbReference type="ARBA" id="ARBA00022512"/>
    </source>
</evidence>
<dbReference type="PROSITE" id="PS00502">
    <property type="entry name" value="POLYGALACTURONASE"/>
    <property type="match status" value="1"/>
</dbReference>
<dbReference type="SUPFAM" id="SSF51126">
    <property type="entry name" value="Pectin lyase-like"/>
    <property type="match status" value="1"/>
</dbReference>
<comment type="catalytic activity">
    <reaction evidence="11">
        <text>(1,4-alpha-D-galacturonosyl)n+m + H2O = (1,4-alpha-D-galacturonosyl)n + (1,4-alpha-D-galacturonosyl)m.</text>
        <dbReference type="EC" id="3.2.1.15"/>
    </reaction>
</comment>
<gene>
    <name evidence="15" type="ORF">CDL15_Pgr009718</name>
</gene>
<reference evidence="16" key="1">
    <citation type="journal article" date="2017" name="Plant J.">
        <title>The pomegranate (Punica granatum L.) genome and the genomics of punicalagin biosynthesis.</title>
        <authorList>
            <person name="Qin G."/>
            <person name="Xu C."/>
            <person name="Ming R."/>
            <person name="Tang H."/>
            <person name="Guyot R."/>
            <person name="Kramer E.M."/>
            <person name="Hu Y."/>
            <person name="Yi X."/>
            <person name="Qi Y."/>
            <person name="Xu X."/>
            <person name="Gao Z."/>
            <person name="Pan H."/>
            <person name="Jian J."/>
            <person name="Tian Y."/>
            <person name="Yue Z."/>
            <person name="Xu Y."/>
        </authorList>
    </citation>
    <scope>NUCLEOTIDE SEQUENCE [LARGE SCALE GENOMIC DNA]</scope>
    <source>
        <strain evidence="16">cv. Dabenzi</strain>
    </source>
</reference>
<evidence type="ECO:0000256" key="9">
    <source>
        <dbReference type="ARBA" id="ARBA00023295"/>
    </source>
</evidence>
<keyword evidence="4" id="KW-0134">Cell wall</keyword>
<keyword evidence="10" id="KW-0961">Cell wall biogenesis/degradation</keyword>
<dbReference type="InterPro" id="IPR012334">
    <property type="entry name" value="Pectin_lyas_fold"/>
</dbReference>
<dbReference type="InterPro" id="IPR011050">
    <property type="entry name" value="Pectin_lyase_fold/virulence"/>
</dbReference>
<dbReference type="AlphaFoldDB" id="A0A218WVR5"/>
<comment type="caution">
    <text evidence="15">The sequence shown here is derived from an EMBL/GenBank/DDBJ whole genome shotgun (WGS) entry which is preliminary data.</text>
</comment>
<name>A0A218WVR5_PUNGR</name>
<keyword evidence="5" id="KW-0964">Secreted</keyword>
<dbReference type="NCBIfam" id="TIGR00756">
    <property type="entry name" value="PPR"/>
    <property type="match status" value="4"/>
</dbReference>
<dbReference type="SUPFAM" id="SSF53182">
    <property type="entry name" value="Pyrrolidone carboxyl peptidase (pyroglutamate aminopeptidase)"/>
    <property type="match status" value="1"/>
</dbReference>
<dbReference type="PANTHER" id="PTHR47926">
    <property type="entry name" value="PENTATRICOPEPTIDE REPEAT-CONTAINING PROTEIN"/>
    <property type="match status" value="1"/>
</dbReference>
<feature type="repeat" description="PPR" evidence="12">
    <location>
        <begin position="426"/>
        <end position="460"/>
    </location>
</feature>
<dbReference type="Pfam" id="PF13041">
    <property type="entry name" value="PPR_2"/>
    <property type="match status" value="3"/>
</dbReference>